<reference evidence="1 2" key="1">
    <citation type="submission" date="2023-01" db="EMBL/GenBank/DDBJ databases">
        <title>Analysis of 21 Apiospora genomes using comparative genomics revels a genus with tremendous synthesis potential of carbohydrate active enzymes and secondary metabolites.</title>
        <authorList>
            <person name="Sorensen T."/>
        </authorList>
    </citation>
    <scope>NUCLEOTIDE SEQUENCE [LARGE SCALE GENOMIC DNA]</scope>
    <source>
        <strain evidence="1 2">CBS 33761</strain>
    </source>
</reference>
<gene>
    <name evidence="1" type="ORF">PG993_003724</name>
</gene>
<keyword evidence="2" id="KW-1185">Reference proteome</keyword>
<evidence type="ECO:0000313" key="1">
    <source>
        <dbReference type="EMBL" id="KAK8052339.1"/>
    </source>
</evidence>
<dbReference type="EMBL" id="JAQQWK010000002">
    <property type="protein sequence ID" value="KAK8052339.1"/>
    <property type="molecule type" value="Genomic_DNA"/>
</dbReference>
<name>A0ABR1U348_9PEZI</name>
<proteinExistence type="predicted"/>
<protein>
    <submittedName>
        <fullName evidence="1">Uncharacterized protein</fullName>
    </submittedName>
</protein>
<organism evidence="1 2">
    <name type="scientific">Apiospora rasikravindrae</name>
    <dbReference type="NCBI Taxonomy" id="990691"/>
    <lineage>
        <taxon>Eukaryota</taxon>
        <taxon>Fungi</taxon>
        <taxon>Dikarya</taxon>
        <taxon>Ascomycota</taxon>
        <taxon>Pezizomycotina</taxon>
        <taxon>Sordariomycetes</taxon>
        <taxon>Xylariomycetidae</taxon>
        <taxon>Amphisphaeriales</taxon>
        <taxon>Apiosporaceae</taxon>
        <taxon>Apiospora</taxon>
    </lineage>
</organism>
<dbReference type="Proteomes" id="UP001444661">
    <property type="component" value="Unassembled WGS sequence"/>
</dbReference>
<comment type="caution">
    <text evidence="1">The sequence shown here is derived from an EMBL/GenBank/DDBJ whole genome shotgun (WGS) entry which is preliminary data.</text>
</comment>
<sequence>MLEIPNLPEIANAAPRGIVGDPRSCTGRRQLQTVARVIHSTRDRRGIKLNPLLVYNESLSGLDDQHRHQACHGQVHPRMCADTVTGAGVDQEVQARLDVGHADGVPNPCDRMPALDLQFVGLDGAADRGQRGEGVQWLAQGGSEMEALGDGLDLFLCEPK</sequence>
<evidence type="ECO:0000313" key="2">
    <source>
        <dbReference type="Proteomes" id="UP001444661"/>
    </source>
</evidence>
<accession>A0ABR1U348</accession>